<dbReference type="PROSITE" id="PS51352">
    <property type="entry name" value="THIOREDOXIN_2"/>
    <property type="match status" value="1"/>
</dbReference>
<feature type="domain" description="Thioredoxin" evidence="7">
    <location>
        <begin position="55"/>
        <end position="253"/>
    </location>
</feature>
<keyword evidence="4" id="KW-1015">Disulfide bond</keyword>
<dbReference type="PANTHER" id="PTHR13887:SF14">
    <property type="entry name" value="DISULFIDE BOND FORMATION PROTEIN D"/>
    <property type="match status" value="1"/>
</dbReference>
<dbReference type="InterPro" id="IPR036249">
    <property type="entry name" value="Thioredoxin-like_sf"/>
</dbReference>
<comment type="caution">
    <text evidence="8">The sequence shown here is derived from an EMBL/GenBank/DDBJ whole genome shotgun (WGS) entry which is preliminary data.</text>
</comment>
<accession>A0A2M8LEJ4</accession>
<dbReference type="InterPro" id="IPR012336">
    <property type="entry name" value="Thioredoxin-like_fold"/>
</dbReference>
<dbReference type="EMBL" id="PFET01000009">
    <property type="protein sequence ID" value="PJE75845.1"/>
    <property type="molecule type" value="Genomic_DNA"/>
</dbReference>
<sequence length="257" mass="27113">MNEFFKNMSPKSAFLVGVVGGVMAICTVGFLILLVSYVNGVSFTPSATAPTAVNNAVAQPTTNDQAPAATVGTIAPVSSSDHILGDPKAPVVIVEYSDTECPFCKQFHTTLQQVYSQNNGEVAWVYRHFPLASLHSKAPHEAEATECAAELGGNDGFWKYLDELFSRTTSNNTLDESALPEIASAAGLDVNAFNKCLSSGKYTQKVQDQYDEAIAAGGTGTPYSVIIANGQKTPVNGAVPISQLQSIIDSAKTSAQQ</sequence>
<dbReference type="PANTHER" id="PTHR13887">
    <property type="entry name" value="GLUTATHIONE S-TRANSFERASE KAPPA"/>
    <property type="match status" value="1"/>
</dbReference>
<organism evidence="8 9">
    <name type="scientific">Candidatus Uhrbacteria bacterium CG10_big_fil_rev_8_21_14_0_10_48_11</name>
    <dbReference type="NCBI Taxonomy" id="1975037"/>
    <lineage>
        <taxon>Bacteria</taxon>
        <taxon>Candidatus Uhriibacteriota</taxon>
    </lineage>
</organism>
<keyword evidence="5" id="KW-0676">Redox-active center</keyword>
<dbReference type="Gene3D" id="3.40.30.10">
    <property type="entry name" value="Glutaredoxin"/>
    <property type="match status" value="1"/>
</dbReference>
<keyword evidence="3" id="KW-0560">Oxidoreductase</keyword>
<evidence type="ECO:0000259" key="7">
    <source>
        <dbReference type="PROSITE" id="PS51352"/>
    </source>
</evidence>
<dbReference type="GO" id="GO:0016491">
    <property type="term" value="F:oxidoreductase activity"/>
    <property type="evidence" value="ECO:0007669"/>
    <property type="project" value="UniProtKB-KW"/>
</dbReference>
<evidence type="ECO:0000256" key="2">
    <source>
        <dbReference type="ARBA" id="ARBA00022729"/>
    </source>
</evidence>
<dbReference type="Pfam" id="PF13462">
    <property type="entry name" value="Thioredoxin_4"/>
    <property type="match status" value="1"/>
</dbReference>
<comment type="similarity">
    <text evidence="1">Belongs to the thioredoxin family. DsbA subfamily.</text>
</comment>
<evidence type="ECO:0000256" key="6">
    <source>
        <dbReference type="SAM" id="Phobius"/>
    </source>
</evidence>
<evidence type="ECO:0000256" key="5">
    <source>
        <dbReference type="ARBA" id="ARBA00023284"/>
    </source>
</evidence>
<dbReference type="AlphaFoldDB" id="A0A2M8LEJ4"/>
<protein>
    <submittedName>
        <fullName evidence="8">Disulfide bond formation protein DsbA</fullName>
    </submittedName>
</protein>
<dbReference type="InterPro" id="IPR013766">
    <property type="entry name" value="Thioredoxin_domain"/>
</dbReference>
<dbReference type="Proteomes" id="UP000231152">
    <property type="component" value="Unassembled WGS sequence"/>
</dbReference>
<evidence type="ECO:0000256" key="3">
    <source>
        <dbReference type="ARBA" id="ARBA00023002"/>
    </source>
</evidence>
<evidence type="ECO:0000313" key="8">
    <source>
        <dbReference type="EMBL" id="PJE75845.1"/>
    </source>
</evidence>
<evidence type="ECO:0000256" key="1">
    <source>
        <dbReference type="ARBA" id="ARBA00005791"/>
    </source>
</evidence>
<evidence type="ECO:0000256" key="4">
    <source>
        <dbReference type="ARBA" id="ARBA00023157"/>
    </source>
</evidence>
<feature type="transmembrane region" description="Helical" evidence="6">
    <location>
        <begin position="12"/>
        <end position="38"/>
    </location>
</feature>
<proteinExistence type="inferred from homology"/>
<keyword evidence="2" id="KW-0732">Signal</keyword>
<name>A0A2M8LEJ4_9BACT</name>
<keyword evidence="6" id="KW-0812">Transmembrane</keyword>
<keyword evidence="6" id="KW-1133">Transmembrane helix</keyword>
<dbReference type="SUPFAM" id="SSF52833">
    <property type="entry name" value="Thioredoxin-like"/>
    <property type="match status" value="1"/>
</dbReference>
<evidence type="ECO:0000313" key="9">
    <source>
        <dbReference type="Proteomes" id="UP000231152"/>
    </source>
</evidence>
<keyword evidence="6" id="KW-0472">Membrane</keyword>
<reference evidence="8 9" key="1">
    <citation type="submission" date="2017-09" db="EMBL/GenBank/DDBJ databases">
        <title>Depth-based differentiation of microbial function through sediment-hosted aquifers and enrichment of novel symbionts in the deep terrestrial subsurface.</title>
        <authorList>
            <person name="Probst A.J."/>
            <person name="Ladd B."/>
            <person name="Jarett J.K."/>
            <person name="Geller-Mcgrath D.E."/>
            <person name="Sieber C.M."/>
            <person name="Emerson J.B."/>
            <person name="Anantharaman K."/>
            <person name="Thomas B.C."/>
            <person name="Malmstrom R."/>
            <person name="Stieglmeier M."/>
            <person name="Klingl A."/>
            <person name="Woyke T."/>
            <person name="Ryan C.M."/>
            <person name="Banfield J.F."/>
        </authorList>
    </citation>
    <scope>NUCLEOTIDE SEQUENCE [LARGE SCALE GENOMIC DNA]</scope>
    <source>
        <strain evidence="8">CG10_big_fil_rev_8_21_14_0_10_48_11</strain>
    </source>
</reference>
<gene>
    <name evidence="8" type="ORF">COV04_02780</name>
</gene>